<reference evidence="5 6" key="1">
    <citation type="journal article" date="2005" name="Nature">
        <title>The genome sequence of the rice blast fungus Magnaporthe grisea.</title>
        <authorList>
            <person name="Dean R.A."/>
            <person name="Talbot N.J."/>
            <person name="Ebbole D.J."/>
            <person name="Farman M.L."/>
            <person name="Mitchell T.K."/>
            <person name="Orbach M.J."/>
            <person name="Thon M."/>
            <person name="Kulkarni R."/>
            <person name="Xu J.R."/>
            <person name="Pan H."/>
            <person name="Read N.D."/>
            <person name="Lee Y.H."/>
            <person name="Carbone I."/>
            <person name="Brown D."/>
            <person name="Oh Y.Y."/>
            <person name="Donofrio N."/>
            <person name="Jeong J.S."/>
            <person name="Soanes D.M."/>
            <person name="Djonovic S."/>
            <person name="Kolomiets E."/>
            <person name="Rehmeyer C."/>
            <person name="Li W."/>
            <person name="Harding M."/>
            <person name="Kim S."/>
            <person name="Lebrun M.H."/>
            <person name="Bohnert H."/>
            <person name="Coughlan S."/>
            <person name="Butler J."/>
            <person name="Calvo S."/>
            <person name="Ma L.J."/>
            <person name="Nicol R."/>
            <person name="Purcell S."/>
            <person name="Nusbaum C."/>
            <person name="Galagan J.E."/>
            <person name="Birren B.W."/>
        </authorList>
    </citation>
    <scope>NUCLEOTIDE SEQUENCE [LARGE SCALE GENOMIC DNA]</scope>
    <source>
        <strain evidence="6">70-15 / ATCC MYA-4617 / FGSC 8958</strain>
    </source>
</reference>
<evidence type="ECO:0000256" key="2">
    <source>
        <dbReference type="ARBA" id="ARBA00022553"/>
    </source>
</evidence>
<dbReference type="SMR" id="G4N0W8"/>
<keyword evidence="2" id="KW-0597">Phosphoprotein</keyword>
<sequence>MRFSDADGYARGESVVCFMLKTISQTLADGDHIYAIVRETGAHGTGTPAGDRLEAQAIWDASVPS</sequence>
<dbReference type="AlphaFoldDB" id="G4N0W8"/>
<gene>
    <name evidence="5" type="ORF">MGG_05779</name>
</gene>
<reference key="2">
    <citation type="submission" date="2011-05" db="EMBL/GenBank/DDBJ databases">
        <title>The Genome Sequence of Magnaporthe oryzae 70-15.</title>
        <authorList>
            <consortium name="The Broad Institute Genome Sequencing Platform"/>
            <person name="Ma L.-J."/>
            <person name="Dead R."/>
            <person name="Young S.K."/>
            <person name="Zeng Q."/>
            <person name="Gargeya S."/>
            <person name="Fitzgerald M."/>
            <person name="Haas B."/>
            <person name="Abouelleil A."/>
            <person name="Alvarado L."/>
            <person name="Arachchi H.M."/>
            <person name="Berlin A."/>
            <person name="Brown A."/>
            <person name="Chapman S.B."/>
            <person name="Chen Z."/>
            <person name="Dunbar C."/>
            <person name="Freedman E."/>
            <person name="Gearin G."/>
            <person name="Gellesch M."/>
            <person name="Goldberg J."/>
            <person name="Griggs A."/>
            <person name="Gujja S."/>
            <person name="Heiman D."/>
            <person name="Howarth C."/>
            <person name="Larson L."/>
            <person name="Lui A."/>
            <person name="MacDonald P.J.P."/>
            <person name="Mehta T."/>
            <person name="Montmayeur A."/>
            <person name="Murphy C."/>
            <person name="Neiman D."/>
            <person name="Pearson M."/>
            <person name="Priest M."/>
            <person name="Roberts A."/>
            <person name="Saif S."/>
            <person name="Shea T."/>
            <person name="Shenoy N."/>
            <person name="Sisk P."/>
            <person name="Stolte C."/>
            <person name="Sykes S."/>
            <person name="Yandava C."/>
            <person name="Wortman J."/>
            <person name="Nusbaum C."/>
            <person name="Birren B."/>
        </authorList>
    </citation>
    <scope>NUCLEOTIDE SEQUENCE</scope>
    <source>
        <strain>70-15</strain>
    </source>
</reference>
<dbReference type="EMBL" id="CM001233">
    <property type="protein sequence ID" value="EHA52346.1"/>
    <property type="molecule type" value="Genomic_DNA"/>
</dbReference>
<dbReference type="KEGG" id="mgr:MGG_05779"/>
<dbReference type="GO" id="GO:0006633">
    <property type="term" value="P:fatty acid biosynthetic process"/>
    <property type="evidence" value="ECO:0007669"/>
    <property type="project" value="TreeGrafter"/>
</dbReference>
<name>G4N0W8_PYRO7</name>
<dbReference type="InParanoid" id="G4N0W8"/>
<evidence type="ECO:0000313" key="6">
    <source>
        <dbReference type="Proteomes" id="UP000009058"/>
    </source>
</evidence>
<feature type="domain" description="Beta-ketoacyl synthase C-terminal" evidence="4">
    <location>
        <begin position="37"/>
        <end position="59"/>
    </location>
</feature>
<evidence type="ECO:0000256" key="3">
    <source>
        <dbReference type="ARBA" id="ARBA00022679"/>
    </source>
</evidence>
<dbReference type="Gene3D" id="3.40.47.10">
    <property type="match status" value="1"/>
</dbReference>
<evidence type="ECO:0000256" key="1">
    <source>
        <dbReference type="ARBA" id="ARBA00022450"/>
    </source>
</evidence>
<proteinExistence type="predicted"/>
<dbReference type="OrthoDB" id="329835at2759"/>
<dbReference type="InterPro" id="IPR014031">
    <property type="entry name" value="Ketoacyl_synth_C"/>
</dbReference>
<dbReference type="HOGENOM" id="CLU_2850164_0_0_1"/>
<evidence type="ECO:0000313" key="5">
    <source>
        <dbReference type="EMBL" id="EHA52346.1"/>
    </source>
</evidence>
<dbReference type="VEuPathDB" id="FungiDB:MGG_05779"/>
<dbReference type="Proteomes" id="UP000009058">
    <property type="component" value="Chromosome 3"/>
</dbReference>
<keyword evidence="1" id="KW-0596">Phosphopantetheine</keyword>
<evidence type="ECO:0000259" key="4">
    <source>
        <dbReference type="Pfam" id="PF02801"/>
    </source>
</evidence>
<dbReference type="SUPFAM" id="SSF53901">
    <property type="entry name" value="Thiolase-like"/>
    <property type="match status" value="1"/>
</dbReference>
<keyword evidence="6" id="KW-1185">Reference proteome</keyword>
<dbReference type="Pfam" id="PF02801">
    <property type="entry name" value="Ketoacyl-synt_C"/>
    <property type="match status" value="1"/>
</dbReference>
<dbReference type="RefSeq" id="XP_003712153.1">
    <property type="nucleotide sequence ID" value="XM_003712105.1"/>
</dbReference>
<dbReference type="PANTHER" id="PTHR43775:SF20">
    <property type="entry name" value="HYBRID PKS-NRPS SYNTHETASE APDA"/>
    <property type="match status" value="1"/>
</dbReference>
<dbReference type="InterPro" id="IPR016039">
    <property type="entry name" value="Thiolase-like"/>
</dbReference>
<dbReference type="GeneID" id="2684196"/>
<keyword evidence="3" id="KW-0808">Transferase</keyword>
<dbReference type="PANTHER" id="PTHR43775">
    <property type="entry name" value="FATTY ACID SYNTHASE"/>
    <property type="match status" value="1"/>
</dbReference>
<dbReference type="GO" id="GO:0004312">
    <property type="term" value="F:fatty acid synthase activity"/>
    <property type="evidence" value="ECO:0007669"/>
    <property type="project" value="TreeGrafter"/>
</dbReference>
<protein>
    <recommendedName>
        <fullName evidence="4">Beta-ketoacyl synthase C-terminal domain-containing protein</fullName>
    </recommendedName>
</protein>
<dbReference type="InterPro" id="IPR050091">
    <property type="entry name" value="PKS_NRPS_Biosynth_Enz"/>
</dbReference>
<accession>G4N0W8</accession>
<dbReference type="GO" id="GO:0044550">
    <property type="term" value="P:secondary metabolite biosynthetic process"/>
    <property type="evidence" value="ECO:0007669"/>
    <property type="project" value="TreeGrafter"/>
</dbReference>
<organism evidence="5 6">
    <name type="scientific">Pyricularia oryzae (strain 70-15 / ATCC MYA-4617 / FGSC 8958)</name>
    <name type="common">Rice blast fungus</name>
    <name type="synonym">Magnaporthe oryzae</name>
    <dbReference type="NCBI Taxonomy" id="242507"/>
    <lineage>
        <taxon>Eukaryota</taxon>
        <taxon>Fungi</taxon>
        <taxon>Dikarya</taxon>
        <taxon>Ascomycota</taxon>
        <taxon>Pezizomycotina</taxon>
        <taxon>Sordariomycetes</taxon>
        <taxon>Sordariomycetidae</taxon>
        <taxon>Magnaporthales</taxon>
        <taxon>Pyriculariaceae</taxon>
        <taxon>Pyricularia</taxon>
    </lineage>
</organism>